<sequence length="332" mass="35491">MGGTMSLLRALMGSARTVRSGTPPRDGLPPDGSVLLDAPDDRLGPALVAAALGNHIPAARLLAATRAAAEWEWRDRYAVRLAAFAHSRGDWLTQWRARTPDDPDALLVAAQLAVDRAWASPARAERLREVEPVVHAAAEAAPRDPVPWRIALDHARGGHAADALFEALWEQAVRRSPHHHGCHVAALEYLSARWYGSHHACFDFAEAAALDALPGSLVRALPLRAAHAQLAAGGAGGVPAARIDAAADLAIELSARHPVGDAWTAEVRNLLAYVLMARGRWGAALEQFRLIGARATTFPWVAVGSGGDGADPLGRFLEARDLVRRASVRRVR</sequence>
<dbReference type="STRING" id="936756.ATE80_10155"/>
<dbReference type="RefSeq" id="WP_058941842.1">
    <property type="nucleotide sequence ID" value="NZ_LNSV01000019.1"/>
</dbReference>
<dbReference type="EMBL" id="LNSV01000019">
    <property type="protein sequence ID" value="KUH38911.1"/>
    <property type="molecule type" value="Genomic_DNA"/>
</dbReference>
<name>A0A100Y746_9ACTN</name>
<dbReference type="AlphaFoldDB" id="A0A100Y746"/>
<dbReference type="Proteomes" id="UP000054011">
    <property type="component" value="Unassembled WGS sequence"/>
</dbReference>
<accession>A0A100Y746</accession>
<gene>
    <name evidence="2" type="ORF">ATE80_10155</name>
</gene>
<dbReference type="OrthoDB" id="4069019at2"/>
<proteinExistence type="predicted"/>
<reference evidence="2 3" key="1">
    <citation type="submission" date="2015-11" db="EMBL/GenBank/DDBJ databases">
        <title>Genome-wide analysis reveals the secondary metabolome in Streptomyces kanasensis ZX01.</title>
        <authorList>
            <person name="Zhang G."/>
            <person name="Han L."/>
            <person name="Feng J."/>
            <person name="Zhang X."/>
        </authorList>
    </citation>
    <scope>NUCLEOTIDE SEQUENCE [LARGE SCALE GENOMIC DNA]</scope>
    <source>
        <strain evidence="2 3">ZX01</strain>
    </source>
</reference>
<organism evidence="2 3">
    <name type="scientific">Streptomyces kanasensis</name>
    <dbReference type="NCBI Taxonomy" id="936756"/>
    <lineage>
        <taxon>Bacteria</taxon>
        <taxon>Bacillati</taxon>
        <taxon>Actinomycetota</taxon>
        <taxon>Actinomycetes</taxon>
        <taxon>Kitasatosporales</taxon>
        <taxon>Streptomycetaceae</taxon>
        <taxon>Streptomyces</taxon>
    </lineage>
</organism>
<evidence type="ECO:0000313" key="3">
    <source>
        <dbReference type="Proteomes" id="UP000054011"/>
    </source>
</evidence>
<evidence type="ECO:0000256" key="1">
    <source>
        <dbReference type="SAM" id="MobiDB-lite"/>
    </source>
</evidence>
<evidence type="ECO:0000313" key="2">
    <source>
        <dbReference type="EMBL" id="KUH38911.1"/>
    </source>
</evidence>
<evidence type="ECO:0008006" key="4">
    <source>
        <dbReference type="Google" id="ProtNLM"/>
    </source>
</evidence>
<keyword evidence="3" id="KW-1185">Reference proteome</keyword>
<protein>
    <recommendedName>
        <fullName evidence="4">DUF4034 domain-containing protein</fullName>
    </recommendedName>
</protein>
<comment type="caution">
    <text evidence="2">The sequence shown here is derived from an EMBL/GenBank/DDBJ whole genome shotgun (WGS) entry which is preliminary data.</text>
</comment>
<feature type="region of interest" description="Disordered" evidence="1">
    <location>
        <begin position="16"/>
        <end position="36"/>
    </location>
</feature>